<reference evidence="1 2" key="2">
    <citation type="journal article" date="2013" name="Plant Cell Physiol.">
        <title>Rice Annotation Project Database (RAP-DB): an integrative and interactive database for rice genomics.</title>
        <authorList>
            <person name="Sakai H."/>
            <person name="Lee S.S."/>
            <person name="Tanaka T."/>
            <person name="Numa H."/>
            <person name="Kim J."/>
            <person name="Kawahara Y."/>
            <person name="Wakimoto H."/>
            <person name="Yang C.C."/>
            <person name="Iwamoto M."/>
            <person name="Abe T."/>
            <person name="Yamada Y."/>
            <person name="Muto A."/>
            <person name="Inokuchi H."/>
            <person name="Ikemura T."/>
            <person name="Matsumoto T."/>
            <person name="Sasaki T."/>
            <person name="Itoh T."/>
        </authorList>
    </citation>
    <scope>NUCLEOTIDE SEQUENCE [LARGE SCALE GENOMIC DNA]</scope>
    <source>
        <strain evidence="2">cv. Nipponbare</strain>
    </source>
</reference>
<proteinExistence type="predicted"/>
<reference evidence="2" key="1">
    <citation type="journal article" date="2005" name="Nature">
        <title>The map-based sequence of the rice genome.</title>
        <authorList>
            <consortium name="International rice genome sequencing project (IRGSP)"/>
            <person name="Matsumoto T."/>
            <person name="Wu J."/>
            <person name="Kanamori H."/>
            <person name="Katayose Y."/>
            <person name="Fujisawa M."/>
            <person name="Namiki N."/>
            <person name="Mizuno H."/>
            <person name="Yamamoto K."/>
            <person name="Antonio B.A."/>
            <person name="Baba T."/>
            <person name="Sakata K."/>
            <person name="Nagamura Y."/>
            <person name="Aoki H."/>
            <person name="Arikawa K."/>
            <person name="Arita K."/>
            <person name="Bito T."/>
            <person name="Chiden Y."/>
            <person name="Fujitsuka N."/>
            <person name="Fukunaka R."/>
            <person name="Hamada M."/>
            <person name="Harada C."/>
            <person name="Hayashi A."/>
            <person name="Hijishita S."/>
            <person name="Honda M."/>
            <person name="Hosokawa S."/>
            <person name="Ichikawa Y."/>
            <person name="Idonuma A."/>
            <person name="Iijima M."/>
            <person name="Ikeda M."/>
            <person name="Ikeno M."/>
            <person name="Ito K."/>
            <person name="Ito S."/>
            <person name="Ito T."/>
            <person name="Ito Y."/>
            <person name="Ito Y."/>
            <person name="Iwabuchi A."/>
            <person name="Kamiya K."/>
            <person name="Karasawa W."/>
            <person name="Kurita K."/>
            <person name="Katagiri S."/>
            <person name="Kikuta A."/>
            <person name="Kobayashi H."/>
            <person name="Kobayashi N."/>
            <person name="Machita K."/>
            <person name="Maehara T."/>
            <person name="Masukawa M."/>
            <person name="Mizubayashi T."/>
            <person name="Mukai Y."/>
            <person name="Nagasaki H."/>
            <person name="Nagata Y."/>
            <person name="Naito S."/>
            <person name="Nakashima M."/>
            <person name="Nakama Y."/>
            <person name="Nakamichi Y."/>
            <person name="Nakamura M."/>
            <person name="Meguro A."/>
            <person name="Negishi M."/>
            <person name="Ohta I."/>
            <person name="Ohta T."/>
            <person name="Okamoto M."/>
            <person name="Ono N."/>
            <person name="Saji S."/>
            <person name="Sakaguchi M."/>
            <person name="Sakai K."/>
            <person name="Shibata M."/>
            <person name="Shimokawa T."/>
            <person name="Song J."/>
            <person name="Takazaki Y."/>
            <person name="Terasawa K."/>
            <person name="Tsugane M."/>
            <person name="Tsuji K."/>
            <person name="Ueda S."/>
            <person name="Waki K."/>
            <person name="Yamagata H."/>
            <person name="Yamamoto M."/>
            <person name="Yamamoto S."/>
            <person name="Yamane H."/>
            <person name="Yoshiki S."/>
            <person name="Yoshihara R."/>
            <person name="Yukawa K."/>
            <person name="Zhong H."/>
            <person name="Yano M."/>
            <person name="Yuan Q."/>
            <person name="Ouyang S."/>
            <person name="Liu J."/>
            <person name="Jones K.M."/>
            <person name="Gansberger K."/>
            <person name="Moffat K."/>
            <person name="Hill J."/>
            <person name="Bera J."/>
            <person name="Fadrosh D."/>
            <person name="Jin S."/>
            <person name="Johri S."/>
            <person name="Kim M."/>
            <person name="Overton L."/>
            <person name="Reardon M."/>
            <person name="Tsitrin T."/>
            <person name="Vuong H."/>
            <person name="Weaver B."/>
            <person name="Ciecko A."/>
            <person name="Tallon L."/>
            <person name="Jackson J."/>
            <person name="Pai G."/>
            <person name="Aken S.V."/>
            <person name="Utterback T."/>
            <person name="Reidmuller S."/>
            <person name="Feldblyum T."/>
            <person name="Hsiao J."/>
            <person name="Zismann V."/>
            <person name="Iobst S."/>
            <person name="de Vazeille A.R."/>
            <person name="Buell C.R."/>
            <person name="Ying K."/>
            <person name="Li Y."/>
            <person name="Lu T."/>
            <person name="Huang Y."/>
            <person name="Zhao Q."/>
            <person name="Feng Q."/>
            <person name="Zhang L."/>
            <person name="Zhu J."/>
            <person name="Weng Q."/>
            <person name="Mu J."/>
            <person name="Lu Y."/>
            <person name="Fan D."/>
            <person name="Liu Y."/>
            <person name="Guan J."/>
            <person name="Zhang Y."/>
            <person name="Yu S."/>
            <person name="Liu X."/>
            <person name="Zhang Y."/>
            <person name="Hong G."/>
            <person name="Han B."/>
            <person name="Choisne N."/>
            <person name="Demange N."/>
            <person name="Orjeda G."/>
            <person name="Samain S."/>
            <person name="Cattolico L."/>
            <person name="Pelletier E."/>
            <person name="Couloux A."/>
            <person name="Segurens B."/>
            <person name="Wincker P."/>
            <person name="D'Hont A."/>
            <person name="Scarpelli C."/>
            <person name="Weissenbach J."/>
            <person name="Salanoubat M."/>
            <person name="Quetier F."/>
            <person name="Yu Y."/>
            <person name="Kim H.R."/>
            <person name="Rambo T."/>
            <person name="Currie J."/>
            <person name="Collura K."/>
            <person name="Luo M."/>
            <person name="Yang T."/>
            <person name="Ammiraju J.S.S."/>
            <person name="Engler F."/>
            <person name="Soderlund C."/>
            <person name="Wing R.A."/>
            <person name="Palmer L.E."/>
            <person name="de la Bastide M."/>
            <person name="Spiegel L."/>
            <person name="Nascimento L."/>
            <person name="Zutavern T."/>
            <person name="O'Shaughnessy A."/>
            <person name="Dike S."/>
            <person name="Dedhia N."/>
            <person name="Preston R."/>
            <person name="Balija V."/>
            <person name="McCombie W.R."/>
            <person name="Chow T."/>
            <person name="Chen H."/>
            <person name="Chung M."/>
            <person name="Chen C."/>
            <person name="Shaw J."/>
            <person name="Wu H."/>
            <person name="Hsiao K."/>
            <person name="Chao Y."/>
            <person name="Chu M."/>
            <person name="Cheng C."/>
            <person name="Hour A."/>
            <person name="Lee P."/>
            <person name="Lin S."/>
            <person name="Lin Y."/>
            <person name="Liou J."/>
            <person name="Liu S."/>
            <person name="Hsing Y."/>
            <person name="Raghuvanshi S."/>
            <person name="Mohanty A."/>
            <person name="Bharti A.K."/>
            <person name="Gaur A."/>
            <person name="Gupta V."/>
            <person name="Kumar D."/>
            <person name="Ravi V."/>
            <person name="Vij S."/>
            <person name="Kapur A."/>
            <person name="Khurana P."/>
            <person name="Khurana P."/>
            <person name="Khurana J.P."/>
            <person name="Tyagi A.K."/>
            <person name="Gaikwad K."/>
            <person name="Singh A."/>
            <person name="Dalal V."/>
            <person name="Srivastava S."/>
            <person name="Dixit A."/>
            <person name="Pal A.K."/>
            <person name="Ghazi I.A."/>
            <person name="Yadav M."/>
            <person name="Pandit A."/>
            <person name="Bhargava A."/>
            <person name="Sureshbabu K."/>
            <person name="Batra K."/>
            <person name="Sharma T.R."/>
            <person name="Mohapatra T."/>
            <person name="Singh N.K."/>
            <person name="Messing J."/>
            <person name="Nelson A.B."/>
            <person name="Fuks G."/>
            <person name="Kavchok S."/>
            <person name="Keizer G."/>
            <person name="Linton E."/>
            <person name="Llaca V."/>
            <person name="Song R."/>
            <person name="Tanyolac B."/>
            <person name="Young S."/>
            <person name="Ho-Il K."/>
            <person name="Hahn J.H."/>
            <person name="Sangsakoo G."/>
            <person name="Vanavichit A."/>
            <person name="de Mattos Luiz.A.T."/>
            <person name="Zimmer P.D."/>
            <person name="Malone G."/>
            <person name="Dellagostin O."/>
            <person name="de Oliveira A.C."/>
            <person name="Bevan M."/>
            <person name="Bancroft I."/>
            <person name="Minx P."/>
            <person name="Cordum H."/>
            <person name="Wilson R."/>
            <person name="Cheng Z."/>
            <person name="Jin W."/>
            <person name="Jiang J."/>
            <person name="Leong S.A."/>
            <person name="Iwama H."/>
            <person name="Gojobori T."/>
            <person name="Itoh T."/>
            <person name="Niimura Y."/>
            <person name="Fujii Y."/>
            <person name="Habara T."/>
            <person name="Sakai H."/>
            <person name="Sato Y."/>
            <person name="Wilson G."/>
            <person name="Kumar K."/>
            <person name="McCouch S."/>
            <person name="Juretic N."/>
            <person name="Hoen D."/>
            <person name="Wright S."/>
            <person name="Bruskiewich R."/>
            <person name="Bureau T."/>
            <person name="Miyao A."/>
            <person name="Hirochika H."/>
            <person name="Nishikawa T."/>
            <person name="Kadowaki K."/>
            <person name="Sugiura M."/>
            <person name="Burr B."/>
            <person name="Sasaki T."/>
        </authorList>
    </citation>
    <scope>NUCLEOTIDE SEQUENCE [LARGE SCALE GENOMIC DNA]</scope>
    <source>
        <strain evidence="2">cv. Nipponbare</strain>
    </source>
</reference>
<accession>A0A0P0Y5F8</accession>
<evidence type="ECO:0000313" key="1">
    <source>
        <dbReference type="EMBL" id="BAT15140.1"/>
    </source>
</evidence>
<dbReference type="AlphaFoldDB" id="A0A0P0Y5F8"/>
<dbReference type="EMBL" id="AP014967">
    <property type="protein sequence ID" value="BAT15140.1"/>
    <property type="molecule type" value="Genomic_DNA"/>
</dbReference>
<keyword evidence="2" id="KW-1185">Reference proteome</keyword>
<gene>
    <name evidence="1" type="ordered locus">Os11g0661101</name>
    <name evidence="1" type="ORF">OSNPB_110661101</name>
</gene>
<dbReference type="Gramene" id="Os11t0661101-01">
    <property type="protein sequence ID" value="Os11t0661101-01"/>
    <property type="gene ID" value="Os11g0661101"/>
</dbReference>
<dbReference type="InParanoid" id="A0A0P0Y5F8"/>
<evidence type="ECO:0000313" key="2">
    <source>
        <dbReference type="Proteomes" id="UP000059680"/>
    </source>
</evidence>
<reference evidence="1 2" key="3">
    <citation type="journal article" date="2013" name="Rice">
        <title>Improvement of the Oryza sativa Nipponbare reference genome using next generation sequence and optical map data.</title>
        <authorList>
            <person name="Kawahara Y."/>
            <person name="de la Bastide M."/>
            <person name="Hamilton J.P."/>
            <person name="Kanamori H."/>
            <person name="McCombie W.R."/>
            <person name="Ouyang S."/>
            <person name="Schwartz D.C."/>
            <person name="Tanaka T."/>
            <person name="Wu J."/>
            <person name="Zhou S."/>
            <person name="Childs K.L."/>
            <person name="Davidson R.M."/>
            <person name="Lin H."/>
            <person name="Quesada-Ocampo L."/>
            <person name="Vaillancourt B."/>
            <person name="Sakai H."/>
            <person name="Lee S.S."/>
            <person name="Kim J."/>
            <person name="Numa H."/>
            <person name="Itoh T."/>
            <person name="Buell C.R."/>
            <person name="Matsumoto T."/>
        </authorList>
    </citation>
    <scope>NUCLEOTIDE SEQUENCE [LARGE SCALE GENOMIC DNA]</scope>
    <source>
        <strain evidence="2">cv. Nipponbare</strain>
    </source>
</reference>
<protein>
    <submittedName>
        <fullName evidence="1">Os11g0661101 protein</fullName>
    </submittedName>
</protein>
<name>A0A0P0Y5F8_ORYSJ</name>
<dbReference type="Proteomes" id="UP000059680">
    <property type="component" value="Chromosome 11"/>
</dbReference>
<organism evidence="1 2">
    <name type="scientific">Oryza sativa subsp. japonica</name>
    <name type="common">Rice</name>
    <dbReference type="NCBI Taxonomy" id="39947"/>
    <lineage>
        <taxon>Eukaryota</taxon>
        <taxon>Viridiplantae</taxon>
        <taxon>Streptophyta</taxon>
        <taxon>Embryophyta</taxon>
        <taxon>Tracheophyta</taxon>
        <taxon>Spermatophyta</taxon>
        <taxon>Magnoliopsida</taxon>
        <taxon>Liliopsida</taxon>
        <taxon>Poales</taxon>
        <taxon>Poaceae</taxon>
        <taxon>BOP clade</taxon>
        <taxon>Oryzoideae</taxon>
        <taxon>Oryzeae</taxon>
        <taxon>Oryzinae</taxon>
        <taxon>Oryza</taxon>
        <taxon>Oryza sativa</taxon>
    </lineage>
</organism>
<sequence length="46" mass="5376">MPSVPRRRHRQGSCAMCSLLRHHQNPLHHAADKVSFARSHSFNHYN</sequence>
<dbReference type="PaxDb" id="39947-A0A0P0Y5F8"/>